<organism evidence="1 2">
    <name type="scientific">Kineothrix sedimenti</name>
    <dbReference type="NCBI Taxonomy" id="3123317"/>
    <lineage>
        <taxon>Bacteria</taxon>
        <taxon>Bacillati</taxon>
        <taxon>Bacillota</taxon>
        <taxon>Clostridia</taxon>
        <taxon>Lachnospirales</taxon>
        <taxon>Lachnospiraceae</taxon>
        <taxon>Kineothrix</taxon>
    </lineage>
</organism>
<keyword evidence="2" id="KW-1185">Reference proteome</keyword>
<gene>
    <name evidence="1" type="ORF">V6984_21955</name>
</gene>
<name>A0ABZ3EX55_9FIRM</name>
<evidence type="ECO:0000313" key="2">
    <source>
        <dbReference type="Proteomes" id="UP001451571"/>
    </source>
</evidence>
<dbReference type="RefSeq" id="WP_342757724.1">
    <property type="nucleotide sequence ID" value="NZ_CP146256.1"/>
</dbReference>
<dbReference type="Proteomes" id="UP001451571">
    <property type="component" value="Chromosome"/>
</dbReference>
<sequence length="78" mass="9420">MKKKFIIILIILCSVTFMNLWTVPIFASESLVVNRINTEFQTRAANIGWRYKNEDGRLYRRLYDYTNQKWIGEWELCP</sequence>
<reference evidence="1 2" key="1">
    <citation type="submission" date="2024-02" db="EMBL/GenBank/DDBJ databases">
        <title>Bacterial strain from lacustrine sediment.</title>
        <authorList>
            <person name="Petit C."/>
            <person name="Fadhlaoui K."/>
        </authorList>
    </citation>
    <scope>NUCLEOTIDE SEQUENCE [LARGE SCALE GENOMIC DNA]</scope>
    <source>
        <strain evidence="1 2">IPX-CK</strain>
    </source>
</reference>
<evidence type="ECO:0000313" key="1">
    <source>
        <dbReference type="EMBL" id="XAH74130.1"/>
    </source>
</evidence>
<proteinExistence type="predicted"/>
<accession>A0ABZ3EX55</accession>
<protein>
    <submittedName>
        <fullName evidence="1">Uncharacterized protein</fullName>
    </submittedName>
</protein>
<dbReference type="EMBL" id="CP146256">
    <property type="protein sequence ID" value="XAH74130.1"/>
    <property type="molecule type" value="Genomic_DNA"/>
</dbReference>